<evidence type="ECO:0000313" key="2">
    <source>
        <dbReference type="Proteomes" id="UP000324800"/>
    </source>
</evidence>
<organism evidence="1 2">
    <name type="scientific">Streblomastix strix</name>
    <dbReference type="NCBI Taxonomy" id="222440"/>
    <lineage>
        <taxon>Eukaryota</taxon>
        <taxon>Metamonada</taxon>
        <taxon>Preaxostyla</taxon>
        <taxon>Oxymonadida</taxon>
        <taxon>Streblomastigidae</taxon>
        <taxon>Streblomastix</taxon>
    </lineage>
</organism>
<sequence>MSTIPQDNGNGPKKNDILFHPTNTYVAMRYIETEQFENKRYIRYYSKSKDSSVPDKAHIYYHCCQTDGSGKVCGEPDPRIEASDSKTKICEKVRHDCIYVFPLVNNGQRRILLEDRALVLRHQQLELFRGKHVVVCIDSGKTNGDKLTFATISSSEVSLPPLLFFCFNGPLERISFLKFGVDISRILNEHGIIWIGTVTDNLRHQRESYDLTYKNNISHHMDLSIQPVGVPCACHSLCRCYTSEIRPKGRLYSFAVALRSLLSKIEKENKIIDYKIKRQVTDRLERDDSLVGIVRPRMIDILSCSLHNINQYNQKILRK</sequence>
<comment type="caution">
    <text evidence="1">The sequence shown here is derived from an EMBL/GenBank/DDBJ whole genome shotgun (WGS) entry which is preliminary data.</text>
</comment>
<accession>A0A5J4VNL4</accession>
<protein>
    <submittedName>
        <fullName evidence="1">Uncharacterized protein</fullName>
    </submittedName>
</protein>
<evidence type="ECO:0000313" key="1">
    <source>
        <dbReference type="EMBL" id="KAA6383976.1"/>
    </source>
</evidence>
<proteinExistence type="predicted"/>
<dbReference type="EMBL" id="SNRW01005982">
    <property type="protein sequence ID" value="KAA6383976.1"/>
    <property type="molecule type" value="Genomic_DNA"/>
</dbReference>
<reference evidence="1 2" key="1">
    <citation type="submission" date="2019-03" db="EMBL/GenBank/DDBJ databases">
        <title>Single cell metagenomics reveals metabolic interactions within the superorganism composed of flagellate Streblomastix strix and complex community of Bacteroidetes bacteria on its surface.</title>
        <authorList>
            <person name="Treitli S.C."/>
            <person name="Kolisko M."/>
            <person name="Husnik F."/>
            <person name="Keeling P."/>
            <person name="Hampl V."/>
        </authorList>
    </citation>
    <scope>NUCLEOTIDE SEQUENCE [LARGE SCALE GENOMIC DNA]</scope>
    <source>
        <strain evidence="1">ST1C</strain>
    </source>
</reference>
<name>A0A5J4VNL4_9EUKA</name>
<gene>
    <name evidence="1" type="ORF">EZS28_020498</name>
</gene>
<dbReference type="AlphaFoldDB" id="A0A5J4VNL4"/>
<dbReference type="Proteomes" id="UP000324800">
    <property type="component" value="Unassembled WGS sequence"/>
</dbReference>